<organism evidence="1 2">
    <name type="scientific">Batillaria attramentaria</name>
    <dbReference type="NCBI Taxonomy" id="370345"/>
    <lineage>
        <taxon>Eukaryota</taxon>
        <taxon>Metazoa</taxon>
        <taxon>Spiralia</taxon>
        <taxon>Lophotrochozoa</taxon>
        <taxon>Mollusca</taxon>
        <taxon>Gastropoda</taxon>
        <taxon>Caenogastropoda</taxon>
        <taxon>Sorbeoconcha</taxon>
        <taxon>Cerithioidea</taxon>
        <taxon>Batillariidae</taxon>
        <taxon>Batillaria</taxon>
    </lineage>
</organism>
<name>A0ABD0LTF2_9CAEN</name>
<dbReference type="AlphaFoldDB" id="A0ABD0LTF2"/>
<evidence type="ECO:0000313" key="1">
    <source>
        <dbReference type="EMBL" id="KAK7502453.1"/>
    </source>
</evidence>
<keyword evidence="2" id="KW-1185">Reference proteome</keyword>
<dbReference type="Proteomes" id="UP001519460">
    <property type="component" value="Unassembled WGS sequence"/>
</dbReference>
<accession>A0ABD0LTF2</accession>
<sequence>MTSGHWDFMLACLNIQSDEELMKFILTYCMFRMTRAEYGGPILKPVSPLTPTSRRANPRPKILGRQLCRICSYKLTNGTCSGTTLNDSRKRCVSHSSAFNGTVFMSTSSVCQCINILGVGDLSSACTS</sequence>
<protein>
    <submittedName>
        <fullName evidence="1">Uncharacterized protein</fullName>
    </submittedName>
</protein>
<proteinExistence type="predicted"/>
<reference evidence="1 2" key="1">
    <citation type="journal article" date="2023" name="Sci. Data">
        <title>Genome assembly of the Korean intertidal mud-creeper Batillaria attramentaria.</title>
        <authorList>
            <person name="Patra A.K."/>
            <person name="Ho P.T."/>
            <person name="Jun S."/>
            <person name="Lee S.J."/>
            <person name="Kim Y."/>
            <person name="Won Y.J."/>
        </authorList>
    </citation>
    <scope>NUCLEOTIDE SEQUENCE [LARGE SCALE GENOMIC DNA]</scope>
    <source>
        <strain evidence="1">Wonlab-2016</strain>
    </source>
</reference>
<dbReference type="EMBL" id="JACVVK020000026">
    <property type="protein sequence ID" value="KAK7502453.1"/>
    <property type="molecule type" value="Genomic_DNA"/>
</dbReference>
<evidence type="ECO:0000313" key="2">
    <source>
        <dbReference type="Proteomes" id="UP001519460"/>
    </source>
</evidence>
<gene>
    <name evidence="1" type="ORF">BaRGS_00006406</name>
</gene>
<comment type="caution">
    <text evidence="1">The sequence shown here is derived from an EMBL/GenBank/DDBJ whole genome shotgun (WGS) entry which is preliminary data.</text>
</comment>